<name>A0A3L9DS51_9STRE</name>
<dbReference type="OrthoDB" id="2231745at2"/>
<organism evidence="2 3">
    <name type="scientific">Streptococcus hillyeri</name>
    <dbReference type="NCBI Taxonomy" id="2282420"/>
    <lineage>
        <taxon>Bacteria</taxon>
        <taxon>Bacillati</taxon>
        <taxon>Bacillota</taxon>
        <taxon>Bacilli</taxon>
        <taxon>Lactobacillales</taxon>
        <taxon>Streptococcaceae</taxon>
        <taxon>Streptococcus</taxon>
    </lineage>
</organism>
<evidence type="ECO:0000256" key="1">
    <source>
        <dbReference type="SAM" id="Phobius"/>
    </source>
</evidence>
<gene>
    <name evidence="2" type="ORF">EAF07_07575</name>
</gene>
<keyword evidence="1" id="KW-0812">Transmembrane</keyword>
<reference evidence="2 3" key="1">
    <citation type="submission" date="2018-10" db="EMBL/GenBank/DDBJ databases">
        <title>Streptococcus hillyeri sp. nov., isolated from equine tracheal sample.</title>
        <authorList>
            <person name="Macfadyen A.C."/>
            <person name="Waller A."/>
            <person name="Paterson G.K."/>
        </authorList>
    </citation>
    <scope>NUCLEOTIDE SEQUENCE [LARGE SCALE GENOMIC DNA]</scope>
    <source>
        <strain evidence="2 3">28462</strain>
    </source>
</reference>
<proteinExistence type="predicted"/>
<sequence>MDNLKKRMHRHMFWIGFVSLVLMLVDNITSVYFHMNLSEQLNQIEQTICIVLSILLFLGILTNKSDKKSVEKTISKN</sequence>
<accession>A0A3L9DS51</accession>
<evidence type="ECO:0000313" key="3">
    <source>
        <dbReference type="Proteomes" id="UP000279194"/>
    </source>
</evidence>
<keyword evidence="3" id="KW-1185">Reference proteome</keyword>
<dbReference type="InterPro" id="IPR006485">
    <property type="entry name" value="Phage-like_holin"/>
</dbReference>
<dbReference type="RefSeq" id="WP_121835976.1">
    <property type="nucleotide sequence ID" value="NZ_CP163513.1"/>
</dbReference>
<dbReference type="Pfam" id="PF04531">
    <property type="entry name" value="Phage_holin_1"/>
    <property type="match status" value="1"/>
</dbReference>
<dbReference type="AlphaFoldDB" id="A0A3L9DS51"/>
<keyword evidence="1" id="KW-1133">Transmembrane helix</keyword>
<dbReference type="EMBL" id="RCVM01000015">
    <property type="protein sequence ID" value="RLY02419.1"/>
    <property type="molecule type" value="Genomic_DNA"/>
</dbReference>
<feature type="transmembrane region" description="Helical" evidence="1">
    <location>
        <begin position="12"/>
        <end position="32"/>
    </location>
</feature>
<comment type="caution">
    <text evidence="2">The sequence shown here is derived from an EMBL/GenBank/DDBJ whole genome shotgun (WGS) entry which is preliminary data.</text>
</comment>
<dbReference type="Proteomes" id="UP000279194">
    <property type="component" value="Unassembled WGS sequence"/>
</dbReference>
<keyword evidence="1" id="KW-0472">Membrane</keyword>
<feature type="transmembrane region" description="Helical" evidence="1">
    <location>
        <begin position="44"/>
        <end position="62"/>
    </location>
</feature>
<protein>
    <submittedName>
        <fullName evidence="2">Holin</fullName>
    </submittedName>
</protein>
<evidence type="ECO:0000313" key="2">
    <source>
        <dbReference type="EMBL" id="RLY02419.1"/>
    </source>
</evidence>